<reference evidence="3" key="1">
    <citation type="journal article" date="2019" name="Int. J. Syst. Evol. Microbiol.">
        <title>The Global Catalogue of Microorganisms (GCM) 10K type strain sequencing project: providing services to taxonomists for standard genome sequencing and annotation.</title>
        <authorList>
            <consortium name="The Broad Institute Genomics Platform"/>
            <consortium name="The Broad Institute Genome Sequencing Center for Infectious Disease"/>
            <person name="Wu L."/>
            <person name="Ma J."/>
        </authorList>
    </citation>
    <scope>NUCLEOTIDE SEQUENCE [LARGE SCALE GENOMIC DNA]</scope>
    <source>
        <strain evidence="3">JCM 31920</strain>
    </source>
</reference>
<proteinExistence type="predicted"/>
<evidence type="ECO:0000313" key="3">
    <source>
        <dbReference type="Proteomes" id="UP001501508"/>
    </source>
</evidence>
<comment type="caution">
    <text evidence="2">The sequence shown here is derived from an EMBL/GenBank/DDBJ whole genome shotgun (WGS) entry which is preliminary data.</text>
</comment>
<feature type="domain" description="Beta-lactamase class A catalytic" evidence="1">
    <location>
        <begin position="84"/>
        <end position="216"/>
    </location>
</feature>
<dbReference type="InterPro" id="IPR012338">
    <property type="entry name" value="Beta-lactam/transpept-like"/>
</dbReference>
<dbReference type="Proteomes" id="UP001501508">
    <property type="component" value="Unassembled WGS sequence"/>
</dbReference>
<dbReference type="InterPro" id="IPR045155">
    <property type="entry name" value="Beta-lactam_cat"/>
</dbReference>
<dbReference type="Pfam" id="PF13354">
    <property type="entry name" value="Beta-lactamase2"/>
    <property type="match status" value="1"/>
</dbReference>
<organism evidence="2 3">
    <name type="scientific">Ravibacter arvi</name>
    <dbReference type="NCBI Taxonomy" id="2051041"/>
    <lineage>
        <taxon>Bacteria</taxon>
        <taxon>Pseudomonadati</taxon>
        <taxon>Bacteroidota</taxon>
        <taxon>Cytophagia</taxon>
        <taxon>Cytophagales</taxon>
        <taxon>Spirosomataceae</taxon>
        <taxon>Ravibacter</taxon>
    </lineage>
</organism>
<accession>A0ABP8LTH0</accession>
<evidence type="ECO:0000313" key="2">
    <source>
        <dbReference type="EMBL" id="GAA4434217.1"/>
    </source>
</evidence>
<dbReference type="Gene3D" id="3.40.710.10">
    <property type="entry name" value="DD-peptidase/beta-lactamase superfamily"/>
    <property type="match status" value="1"/>
</dbReference>
<name>A0ABP8LTH0_9BACT</name>
<gene>
    <name evidence="2" type="ORF">GCM10023091_08870</name>
</gene>
<dbReference type="RefSeq" id="WP_345026861.1">
    <property type="nucleotide sequence ID" value="NZ_BAABEY010000010.1"/>
</dbReference>
<dbReference type="EMBL" id="BAABEY010000010">
    <property type="protein sequence ID" value="GAA4434217.1"/>
    <property type="molecule type" value="Genomic_DNA"/>
</dbReference>
<dbReference type="SUPFAM" id="SSF56601">
    <property type="entry name" value="beta-lactamase/transpeptidase-like"/>
    <property type="match status" value="1"/>
</dbReference>
<protein>
    <recommendedName>
        <fullName evidence="1">Beta-lactamase class A catalytic domain-containing protein</fullName>
    </recommendedName>
</protein>
<sequence>MLIPKSCARSFLCLFAGLLMHTHDGSSQPSNDHFIQKLLKKHPDRFGKFLSRPEAYGIQIIYTKIDYGNNGRRNFSDYHYGDTQNRYFYPASSIKLAAAVLALEKLNQLAIPGLDRNTTMLVLSDRPAQTEALLDSTSGNGLPSVGHYIRKLLLASDNDAYNRLYEFLGQSYFNETMLAKGYKGFRATHRLEAGMNYEENRYTNPVRFVRDNKVVYEQKGAYSDKDYAAGTPVYIGKGYVEGGRVVNSPMDFAKKNAFPLMDQQIFLRNLMFPGEAPPHQKFNLAEDDYRFLYQYMSQLPIETTFPEAYHETMDDAAVKFLLFGKTTKRIPRQIRSFNKIGEAYGYLVDNAFIADFEKGVEFLLSAVIYCNEDGVLNDDRYEYDPVGYQFMADLGKTILEYELARKRRERPDLERFEVEYDK</sequence>
<keyword evidence="3" id="KW-1185">Reference proteome</keyword>
<evidence type="ECO:0000259" key="1">
    <source>
        <dbReference type="Pfam" id="PF13354"/>
    </source>
</evidence>